<dbReference type="InterPro" id="IPR027417">
    <property type="entry name" value="P-loop_NTPase"/>
</dbReference>
<evidence type="ECO:0000259" key="11">
    <source>
        <dbReference type="Pfam" id="PF16575"/>
    </source>
</evidence>
<feature type="compositionally biased region" description="Polar residues" evidence="10">
    <location>
        <begin position="7"/>
        <end position="16"/>
    </location>
</feature>
<name>A0AAD8F7B7_BIOPF</name>
<evidence type="ECO:0000256" key="5">
    <source>
        <dbReference type="ARBA" id="ARBA00022741"/>
    </source>
</evidence>
<feature type="domain" description="NOL9 N-terminal" evidence="12">
    <location>
        <begin position="314"/>
        <end position="440"/>
    </location>
</feature>
<evidence type="ECO:0000256" key="2">
    <source>
        <dbReference type="ARBA" id="ARBA00011003"/>
    </source>
</evidence>
<evidence type="ECO:0000256" key="8">
    <source>
        <dbReference type="ARBA" id="ARBA00023242"/>
    </source>
</evidence>
<proteinExistence type="inferred from homology"/>
<feature type="region of interest" description="Disordered" evidence="10">
    <location>
        <begin position="84"/>
        <end position="115"/>
    </location>
</feature>
<feature type="compositionally biased region" description="Polar residues" evidence="10">
    <location>
        <begin position="208"/>
        <end position="218"/>
    </location>
</feature>
<keyword evidence="6" id="KW-0418">Kinase</keyword>
<dbReference type="GO" id="GO:0051731">
    <property type="term" value="F:polynucleotide 5'-hydroxyl-kinase activity"/>
    <property type="evidence" value="ECO:0007669"/>
    <property type="project" value="InterPro"/>
</dbReference>
<dbReference type="Pfam" id="PF16575">
    <property type="entry name" value="CLP1_P"/>
    <property type="match status" value="1"/>
</dbReference>
<dbReference type="GO" id="GO:0005524">
    <property type="term" value="F:ATP binding"/>
    <property type="evidence" value="ECO:0007669"/>
    <property type="project" value="UniProtKB-KW"/>
</dbReference>
<evidence type="ECO:0000313" key="15">
    <source>
        <dbReference type="Proteomes" id="UP001233172"/>
    </source>
</evidence>
<evidence type="ECO:0000256" key="3">
    <source>
        <dbReference type="ARBA" id="ARBA00022552"/>
    </source>
</evidence>
<keyword evidence="5" id="KW-0547">Nucleotide-binding</keyword>
<feature type="region of interest" description="Disordered" evidence="10">
    <location>
        <begin position="1"/>
        <end position="59"/>
    </location>
</feature>
<evidence type="ECO:0000256" key="10">
    <source>
        <dbReference type="SAM" id="MobiDB-lite"/>
    </source>
</evidence>
<dbReference type="InterPro" id="IPR057573">
    <property type="entry name" value="NOL9_N"/>
</dbReference>
<feature type="compositionally biased region" description="Basic and acidic residues" evidence="10">
    <location>
        <begin position="263"/>
        <end position="284"/>
    </location>
</feature>
<dbReference type="InterPro" id="IPR032319">
    <property type="entry name" value="CLP1_P"/>
</dbReference>
<keyword evidence="7" id="KW-0067">ATP-binding</keyword>
<comment type="similarity">
    <text evidence="2">Belongs to the Clp1 family. NOL9/GRC3 subfamily.</text>
</comment>
<feature type="domain" description="Clp1 P-loop" evidence="11">
    <location>
        <begin position="505"/>
        <end position="645"/>
    </location>
</feature>
<feature type="compositionally biased region" description="Basic and acidic residues" evidence="10">
    <location>
        <begin position="135"/>
        <end position="153"/>
    </location>
</feature>
<gene>
    <name evidence="14" type="ORF">Bpfe_017830</name>
</gene>
<evidence type="ECO:0000256" key="1">
    <source>
        <dbReference type="ARBA" id="ARBA00004604"/>
    </source>
</evidence>
<dbReference type="Proteomes" id="UP001233172">
    <property type="component" value="Unassembled WGS sequence"/>
</dbReference>
<reference evidence="14" key="2">
    <citation type="submission" date="2023-04" db="EMBL/GenBank/DDBJ databases">
        <authorList>
            <person name="Bu L."/>
            <person name="Lu L."/>
            <person name="Laidemitt M.R."/>
            <person name="Zhang S.M."/>
            <person name="Mutuku M."/>
            <person name="Mkoji G."/>
            <person name="Steinauer M."/>
            <person name="Loker E.S."/>
        </authorList>
    </citation>
    <scope>NUCLEOTIDE SEQUENCE</scope>
    <source>
        <strain evidence="14">KasaAsao</strain>
        <tissue evidence="14">Whole Snail</tissue>
    </source>
</reference>
<keyword evidence="15" id="KW-1185">Reference proteome</keyword>
<dbReference type="PANTHER" id="PTHR12755">
    <property type="entry name" value="CLEAVAGE/POLYADENYLATION FACTOR IA SUBUNIT CLP1P"/>
    <property type="match status" value="1"/>
</dbReference>
<protein>
    <recommendedName>
        <fullName evidence="9">Polynucleotide 5'-hydroxyl-kinase NOL9</fullName>
    </recommendedName>
</protein>
<keyword evidence="4" id="KW-0808">Transferase</keyword>
<dbReference type="InterPro" id="IPR057570">
    <property type="entry name" value="NOL9_C"/>
</dbReference>
<accession>A0AAD8F7B7</accession>
<reference evidence="14" key="1">
    <citation type="journal article" date="2023" name="PLoS Negl. Trop. Dis.">
        <title>A genome sequence for Biomphalaria pfeifferi, the major vector snail for the human-infecting parasite Schistosoma mansoni.</title>
        <authorList>
            <person name="Bu L."/>
            <person name="Lu L."/>
            <person name="Laidemitt M.R."/>
            <person name="Zhang S.M."/>
            <person name="Mutuku M."/>
            <person name="Mkoji G."/>
            <person name="Steinauer M."/>
            <person name="Loker E.S."/>
        </authorList>
    </citation>
    <scope>NUCLEOTIDE SEQUENCE</scope>
    <source>
        <strain evidence="14">KasaAsao</strain>
    </source>
</reference>
<dbReference type="Pfam" id="PF25467">
    <property type="entry name" value="NOL9_C"/>
    <property type="match status" value="1"/>
</dbReference>
<evidence type="ECO:0000256" key="9">
    <source>
        <dbReference type="ARBA" id="ARBA00071212"/>
    </source>
</evidence>
<sequence length="879" mass="98672">MSHSKRSQTSAYQVYASTGYHKSNRQSRSYDTSSRHRENSLLENEDYKRNRSSGSSKSVKKNKDFFFDSVEDFKDYNRKSFENSSTAISKMSDSKSHRHDRKDKEGIVKSTQSLMDIDFSSNHGITSAHLSKWKDFSSHHGHSSEEDQNDRHNMWKGGRKFSKYSDSEEEEDGDFWRKEKHGRNKRTWKESSSSSRHAPLIVDFPEPSHNSGKKSSLPQGKPKPLLETYIPPPVKKPVSLLDLPNTGLRVHDRAKRKNSSRMRQSDSRSEGKYDEESHQDHDLSSGKSPAKKAKLNKSKSELQDRHQENTKILSCKCSSSTFLIIPSCCALTYLHGRAKLTVLLGSVSILAYKLTQGQCYDVYSPASCSLLGINVDNSQMFKSSDVRELLSKHGVVDLEKELANLDNSTVAVLRAERLESAVCDYVTSFIPYTQLFTASPARDIDQTNHKGITLPKLGLKLAPTKEMVSTCMNMSPEYEDVLVKWAKKVSEGLEGKRPPIVLCCGAKNTGKSTFNRMLLNTTLQNAESVAYLECDVGQTEFSPPGTLALHIISQPVLGAPFCHQQHAERMVFYGDASPSQDPSLYLKCLKFVFEAYKEMNWPLPLVVNTMGFPEGIGLMLLIDTMQIVEPDLVLQIESFNQMLNFPAITQEVVALDEGWSCNKLPFTTVEVSLKVRDPKQKVSETKEHELMFLATLVSQRRDFSMKLKPADLRNLALLSSLSSGLERGMTLTSMPPYTVPYRYLGIHVCHHRVPLEGLLQAIDSSVVALCVTDLTQAKKENEHMPYTFTEMPVCTCLGLGIVRGIDISRELLYIVTTLPKIVFRKTNTILKGNLTLPDQLILKQKSSVPIPYVDSLAPSTAVSSVRPRSRMPRSSLGAQ</sequence>
<dbReference type="EMBL" id="JASAOG010000092">
    <property type="protein sequence ID" value="KAK0052714.1"/>
    <property type="molecule type" value="Genomic_DNA"/>
</dbReference>
<feature type="domain" description="NOL9 C-terminal" evidence="13">
    <location>
        <begin position="732"/>
        <end position="837"/>
    </location>
</feature>
<dbReference type="AlphaFoldDB" id="A0AAD8F7B7"/>
<evidence type="ECO:0000256" key="4">
    <source>
        <dbReference type="ARBA" id="ARBA00022679"/>
    </source>
</evidence>
<comment type="caution">
    <text evidence="14">The sequence shown here is derived from an EMBL/GenBank/DDBJ whole genome shotgun (WGS) entry which is preliminary data.</text>
</comment>
<dbReference type="PANTHER" id="PTHR12755:SF3">
    <property type="entry name" value="POLYNUCLEOTIDE 5'-HYDROXYL-KINASE NOL9"/>
    <property type="match status" value="1"/>
</dbReference>
<dbReference type="Gene3D" id="3.40.50.300">
    <property type="entry name" value="P-loop containing nucleotide triphosphate hydrolases"/>
    <property type="match status" value="1"/>
</dbReference>
<feature type="region of interest" description="Disordered" evidence="10">
    <location>
        <begin position="135"/>
        <end position="305"/>
    </location>
</feature>
<evidence type="ECO:0000259" key="12">
    <source>
        <dbReference type="Pfam" id="PF24419"/>
    </source>
</evidence>
<evidence type="ECO:0000256" key="6">
    <source>
        <dbReference type="ARBA" id="ARBA00022777"/>
    </source>
</evidence>
<evidence type="ECO:0000256" key="7">
    <source>
        <dbReference type="ARBA" id="ARBA00022840"/>
    </source>
</evidence>
<dbReference type="GO" id="GO:0005730">
    <property type="term" value="C:nucleolus"/>
    <property type="evidence" value="ECO:0007669"/>
    <property type="project" value="UniProtKB-SubCell"/>
</dbReference>
<dbReference type="Pfam" id="PF24419">
    <property type="entry name" value="Cupin_NOL9"/>
    <property type="match status" value="1"/>
</dbReference>
<dbReference type="InterPro" id="IPR045116">
    <property type="entry name" value="Clp1/Grc3"/>
</dbReference>
<keyword evidence="8" id="KW-0539">Nucleus</keyword>
<keyword evidence="3" id="KW-0698">rRNA processing</keyword>
<evidence type="ECO:0000313" key="14">
    <source>
        <dbReference type="EMBL" id="KAK0052714.1"/>
    </source>
</evidence>
<feature type="compositionally biased region" description="Basic and acidic residues" evidence="10">
    <location>
        <begin position="33"/>
        <end position="49"/>
    </location>
</feature>
<comment type="subcellular location">
    <subcellularLocation>
        <location evidence="1">Nucleus</location>
        <location evidence="1">Nucleolus</location>
    </subcellularLocation>
</comment>
<dbReference type="GO" id="GO:0000448">
    <property type="term" value="P:cleavage in ITS2 between 5.8S rRNA and LSU-rRNA of tricistronic rRNA transcript (SSU-rRNA, 5.8S rRNA, LSU-rRNA)"/>
    <property type="evidence" value="ECO:0007669"/>
    <property type="project" value="TreeGrafter"/>
</dbReference>
<evidence type="ECO:0000259" key="13">
    <source>
        <dbReference type="Pfam" id="PF25467"/>
    </source>
</evidence>
<organism evidence="14 15">
    <name type="scientific">Biomphalaria pfeifferi</name>
    <name type="common">Bloodfluke planorb</name>
    <name type="synonym">Freshwater snail</name>
    <dbReference type="NCBI Taxonomy" id="112525"/>
    <lineage>
        <taxon>Eukaryota</taxon>
        <taxon>Metazoa</taxon>
        <taxon>Spiralia</taxon>
        <taxon>Lophotrochozoa</taxon>
        <taxon>Mollusca</taxon>
        <taxon>Gastropoda</taxon>
        <taxon>Heterobranchia</taxon>
        <taxon>Euthyneura</taxon>
        <taxon>Panpulmonata</taxon>
        <taxon>Hygrophila</taxon>
        <taxon>Lymnaeoidea</taxon>
        <taxon>Planorbidae</taxon>
        <taxon>Biomphalaria</taxon>
    </lineage>
</organism>